<protein>
    <submittedName>
        <fullName evidence="1">Uncharacterized protein</fullName>
    </submittedName>
</protein>
<reference evidence="1 2" key="1">
    <citation type="submission" date="2021-06" db="EMBL/GenBank/DDBJ databases">
        <title>A haploid diamondback moth (Plutella xylostella L.) genome assembly resolves 31 chromosomes and identifies a diamide resistance mutation.</title>
        <authorList>
            <person name="Ward C.M."/>
            <person name="Perry K.D."/>
            <person name="Baker G."/>
            <person name="Powis K."/>
            <person name="Heckel D.G."/>
            <person name="Baxter S.W."/>
        </authorList>
    </citation>
    <scope>NUCLEOTIDE SEQUENCE [LARGE SCALE GENOMIC DNA]</scope>
    <source>
        <strain evidence="1 2">LV</strain>
        <tissue evidence="1">Single pupa</tissue>
    </source>
</reference>
<accession>A0ABQ7R7Z8</accession>
<organism evidence="1 2">
    <name type="scientific">Plutella xylostella</name>
    <name type="common">Diamondback moth</name>
    <name type="synonym">Plutella maculipennis</name>
    <dbReference type="NCBI Taxonomy" id="51655"/>
    <lineage>
        <taxon>Eukaryota</taxon>
        <taxon>Metazoa</taxon>
        <taxon>Ecdysozoa</taxon>
        <taxon>Arthropoda</taxon>
        <taxon>Hexapoda</taxon>
        <taxon>Insecta</taxon>
        <taxon>Pterygota</taxon>
        <taxon>Neoptera</taxon>
        <taxon>Endopterygota</taxon>
        <taxon>Lepidoptera</taxon>
        <taxon>Glossata</taxon>
        <taxon>Ditrysia</taxon>
        <taxon>Yponomeutoidea</taxon>
        <taxon>Plutellidae</taxon>
        <taxon>Plutella</taxon>
    </lineage>
</organism>
<proteinExistence type="predicted"/>
<keyword evidence="2" id="KW-1185">Reference proteome</keyword>
<dbReference type="EMBL" id="JAHIBW010000001">
    <property type="protein sequence ID" value="KAG7313417.1"/>
    <property type="molecule type" value="Genomic_DNA"/>
</dbReference>
<name>A0ABQ7R7Z8_PLUXY</name>
<comment type="caution">
    <text evidence="1">The sequence shown here is derived from an EMBL/GenBank/DDBJ whole genome shotgun (WGS) entry which is preliminary data.</text>
</comment>
<evidence type="ECO:0000313" key="1">
    <source>
        <dbReference type="EMBL" id="KAG7313417.1"/>
    </source>
</evidence>
<evidence type="ECO:0000313" key="2">
    <source>
        <dbReference type="Proteomes" id="UP000823941"/>
    </source>
</evidence>
<dbReference type="Proteomes" id="UP000823941">
    <property type="component" value="Chromosome 1"/>
</dbReference>
<gene>
    <name evidence="1" type="ORF">JYU34_000539</name>
</gene>
<sequence length="58" mass="6217">MTPAVTNVTCEVTNVTGPLVQTPPVRATKLLVERQRRLPVRQGVVGSKVTESQDSGQS</sequence>